<proteinExistence type="predicted"/>
<evidence type="ECO:0000313" key="3">
    <source>
        <dbReference type="Proteomes" id="UP000005408"/>
    </source>
</evidence>
<sequence>MHPAEIEIMQYLLNKIKVSCCTIGCNTMKNFLLIVLLVCLFVAYVVEANARQALALMYLMRSRMFHGMGGGLFQRLMPLYFMSEADLL</sequence>
<accession>A0A8W8M5U3</accession>
<keyword evidence="1" id="KW-1133">Transmembrane helix</keyword>
<feature type="transmembrane region" description="Helical" evidence="1">
    <location>
        <begin position="31"/>
        <end position="59"/>
    </location>
</feature>
<name>A0A8W8M5U3_MAGGI</name>
<evidence type="ECO:0000256" key="1">
    <source>
        <dbReference type="SAM" id="Phobius"/>
    </source>
</evidence>
<keyword evidence="1" id="KW-0472">Membrane</keyword>
<dbReference type="AlphaFoldDB" id="A0A8W8M5U3"/>
<protein>
    <submittedName>
        <fullName evidence="2">Uncharacterized protein</fullName>
    </submittedName>
</protein>
<keyword evidence="1" id="KW-0812">Transmembrane</keyword>
<reference evidence="2" key="1">
    <citation type="submission" date="2022-08" db="UniProtKB">
        <authorList>
            <consortium name="EnsemblMetazoa"/>
        </authorList>
    </citation>
    <scope>IDENTIFICATION</scope>
    <source>
        <strain evidence="2">05x7-T-G4-1.051#20</strain>
    </source>
</reference>
<keyword evidence="3" id="KW-1185">Reference proteome</keyword>
<dbReference type="Proteomes" id="UP000005408">
    <property type="component" value="Unassembled WGS sequence"/>
</dbReference>
<dbReference type="EnsemblMetazoa" id="G31900.1">
    <property type="protein sequence ID" value="G31900.1:cds"/>
    <property type="gene ID" value="G31900"/>
</dbReference>
<evidence type="ECO:0000313" key="2">
    <source>
        <dbReference type="EnsemblMetazoa" id="G31900.1:cds"/>
    </source>
</evidence>
<organism evidence="2 3">
    <name type="scientific">Magallana gigas</name>
    <name type="common">Pacific oyster</name>
    <name type="synonym">Crassostrea gigas</name>
    <dbReference type="NCBI Taxonomy" id="29159"/>
    <lineage>
        <taxon>Eukaryota</taxon>
        <taxon>Metazoa</taxon>
        <taxon>Spiralia</taxon>
        <taxon>Lophotrochozoa</taxon>
        <taxon>Mollusca</taxon>
        <taxon>Bivalvia</taxon>
        <taxon>Autobranchia</taxon>
        <taxon>Pteriomorphia</taxon>
        <taxon>Ostreida</taxon>
        <taxon>Ostreoidea</taxon>
        <taxon>Ostreidae</taxon>
        <taxon>Magallana</taxon>
    </lineage>
</organism>